<accession>A0A915JN84</accession>
<proteinExistence type="predicted"/>
<dbReference type="AlphaFoldDB" id="A0A915JN84"/>
<dbReference type="Proteomes" id="UP000887565">
    <property type="component" value="Unplaced"/>
</dbReference>
<sequence length="215" mass="25147">MLDNNNNILDEEGTIIDYKNDENDQYKSYTLHSSNGEEIYEPVRIGRGACNNKVEDRCKNFCSLCYNTAPCNQFNAQKCKYCCRYEQLYMNFMVVIGIIVQNILKIFEVWHYDNIEQHHLTSNGDGGLFIQYVNTFMKMKLVMGNTNAIIAPYTAAQAQLKLYSYIEGLKIRVLYFDTDSIIYLSLVDKQQYQVPTSWYLGERTDELQYAIHQHE</sequence>
<reference evidence="2" key="1">
    <citation type="submission" date="2022-11" db="UniProtKB">
        <authorList>
            <consortium name="WormBaseParasite"/>
        </authorList>
    </citation>
    <scope>IDENTIFICATION</scope>
</reference>
<dbReference type="Gene3D" id="3.90.1600.10">
    <property type="entry name" value="Palm domain of DNA polymerase"/>
    <property type="match status" value="1"/>
</dbReference>
<protein>
    <submittedName>
        <fullName evidence="2">DNA-directed DNA polymerase</fullName>
    </submittedName>
</protein>
<name>A0A915JN84_ROMCU</name>
<organism evidence="1 2">
    <name type="scientific">Romanomermis culicivorax</name>
    <name type="common">Nematode worm</name>
    <dbReference type="NCBI Taxonomy" id="13658"/>
    <lineage>
        <taxon>Eukaryota</taxon>
        <taxon>Metazoa</taxon>
        <taxon>Ecdysozoa</taxon>
        <taxon>Nematoda</taxon>
        <taxon>Enoplea</taxon>
        <taxon>Dorylaimia</taxon>
        <taxon>Mermithida</taxon>
        <taxon>Mermithoidea</taxon>
        <taxon>Mermithidae</taxon>
        <taxon>Romanomermis</taxon>
    </lineage>
</organism>
<dbReference type="InterPro" id="IPR023211">
    <property type="entry name" value="DNA_pol_palm_dom_sf"/>
</dbReference>
<dbReference type="InterPro" id="IPR043502">
    <property type="entry name" value="DNA/RNA_pol_sf"/>
</dbReference>
<keyword evidence="1" id="KW-1185">Reference proteome</keyword>
<evidence type="ECO:0000313" key="1">
    <source>
        <dbReference type="Proteomes" id="UP000887565"/>
    </source>
</evidence>
<dbReference type="WBParaSite" id="nRc.2.0.1.t27660-RA">
    <property type="protein sequence ID" value="nRc.2.0.1.t27660-RA"/>
    <property type="gene ID" value="nRc.2.0.1.g27660"/>
</dbReference>
<dbReference type="SUPFAM" id="SSF56672">
    <property type="entry name" value="DNA/RNA polymerases"/>
    <property type="match status" value="1"/>
</dbReference>
<evidence type="ECO:0000313" key="2">
    <source>
        <dbReference type="WBParaSite" id="nRc.2.0.1.t27660-RA"/>
    </source>
</evidence>